<dbReference type="Pfam" id="PF12625">
    <property type="entry name" value="Arabinose_bd"/>
    <property type="match status" value="1"/>
</dbReference>
<evidence type="ECO:0000256" key="3">
    <source>
        <dbReference type="ARBA" id="ARBA00023163"/>
    </source>
</evidence>
<dbReference type="SMART" id="SM00342">
    <property type="entry name" value="HTH_ARAC"/>
    <property type="match status" value="1"/>
</dbReference>
<dbReference type="PROSITE" id="PS01124">
    <property type="entry name" value="HTH_ARAC_FAMILY_2"/>
    <property type="match status" value="1"/>
</dbReference>
<evidence type="ECO:0000256" key="2">
    <source>
        <dbReference type="ARBA" id="ARBA00023125"/>
    </source>
</evidence>
<proteinExistence type="predicted"/>
<evidence type="ECO:0000313" key="6">
    <source>
        <dbReference type="Proteomes" id="UP000599578"/>
    </source>
</evidence>
<feature type="domain" description="HTH araC/xylS-type" evidence="4">
    <location>
        <begin position="236"/>
        <end position="334"/>
    </location>
</feature>
<accession>A0A917ZED6</accession>
<dbReference type="PANTHER" id="PTHR47894">
    <property type="entry name" value="HTH-TYPE TRANSCRIPTIONAL REGULATOR GADX"/>
    <property type="match status" value="1"/>
</dbReference>
<comment type="caution">
    <text evidence="5">The sequence shown here is derived from an EMBL/GenBank/DDBJ whole genome shotgun (WGS) entry which is preliminary data.</text>
</comment>
<keyword evidence="3" id="KW-0804">Transcription</keyword>
<keyword evidence="6" id="KW-1185">Reference proteome</keyword>
<dbReference type="AlphaFoldDB" id="A0A917ZED6"/>
<dbReference type="SUPFAM" id="SSF46689">
    <property type="entry name" value="Homeodomain-like"/>
    <property type="match status" value="1"/>
</dbReference>
<dbReference type="PANTHER" id="PTHR47894:SF1">
    <property type="entry name" value="HTH-TYPE TRANSCRIPTIONAL REGULATOR VQSM"/>
    <property type="match status" value="1"/>
</dbReference>
<dbReference type="GO" id="GO:0000976">
    <property type="term" value="F:transcription cis-regulatory region binding"/>
    <property type="evidence" value="ECO:0007669"/>
    <property type="project" value="TreeGrafter"/>
</dbReference>
<reference evidence="5 6" key="1">
    <citation type="journal article" date="2014" name="Int. J. Syst. Evol. Microbiol.">
        <title>Complete genome sequence of Corynebacterium casei LMG S-19264T (=DSM 44701T), isolated from a smear-ripened cheese.</title>
        <authorList>
            <consortium name="US DOE Joint Genome Institute (JGI-PGF)"/>
            <person name="Walter F."/>
            <person name="Albersmeier A."/>
            <person name="Kalinowski J."/>
            <person name="Ruckert C."/>
        </authorList>
    </citation>
    <scope>NUCLEOTIDE SEQUENCE [LARGE SCALE GENOMIC DNA]</scope>
    <source>
        <strain evidence="5 6">CGMCC 1.7286</strain>
    </source>
</reference>
<dbReference type="InterPro" id="IPR032687">
    <property type="entry name" value="AraC-type_N"/>
</dbReference>
<dbReference type="Proteomes" id="UP000599578">
    <property type="component" value="Unassembled WGS sequence"/>
</dbReference>
<dbReference type="EMBL" id="BMLT01000004">
    <property type="protein sequence ID" value="GGO81460.1"/>
    <property type="molecule type" value="Genomic_DNA"/>
</dbReference>
<dbReference type="InterPro" id="IPR020449">
    <property type="entry name" value="Tscrpt_reg_AraC-type_HTH"/>
</dbReference>
<dbReference type="Pfam" id="PF12833">
    <property type="entry name" value="HTH_18"/>
    <property type="match status" value="1"/>
</dbReference>
<dbReference type="InterPro" id="IPR009057">
    <property type="entry name" value="Homeodomain-like_sf"/>
</dbReference>
<organism evidence="5 6">
    <name type="scientific">Marinobacterium nitratireducens</name>
    <dbReference type="NCBI Taxonomy" id="518897"/>
    <lineage>
        <taxon>Bacteria</taxon>
        <taxon>Pseudomonadati</taxon>
        <taxon>Pseudomonadota</taxon>
        <taxon>Gammaproteobacteria</taxon>
        <taxon>Oceanospirillales</taxon>
        <taxon>Oceanospirillaceae</taxon>
        <taxon>Marinobacterium</taxon>
    </lineage>
</organism>
<gene>
    <name evidence="5" type="ORF">GCM10011348_20550</name>
</gene>
<dbReference type="InterPro" id="IPR018060">
    <property type="entry name" value="HTH_AraC"/>
</dbReference>
<name>A0A917ZED6_9GAMM</name>
<dbReference type="RefSeq" id="WP_188860493.1">
    <property type="nucleotide sequence ID" value="NZ_BMLT01000004.1"/>
</dbReference>
<dbReference type="PRINTS" id="PR00032">
    <property type="entry name" value="HTHARAC"/>
</dbReference>
<keyword evidence="1" id="KW-0805">Transcription regulation</keyword>
<evidence type="ECO:0000256" key="1">
    <source>
        <dbReference type="ARBA" id="ARBA00023015"/>
    </source>
</evidence>
<evidence type="ECO:0000313" key="5">
    <source>
        <dbReference type="EMBL" id="GGO81460.1"/>
    </source>
</evidence>
<dbReference type="Gene3D" id="1.10.10.60">
    <property type="entry name" value="Homeodomain-like"/>
    <property type="match status" value="1"/>
</dbReference>
<dbReference type="GO" id="GO:0003700">
    <property type="term" value="F:DNA-binding transcription factor activity"/>
    <property type="evidence" value="ECO:0007669"/>
    <property type="project" value="InterPro"/>
</dbReference>
<evidence type="ECO:0000259" key="4">
    <source>
        <dbReference type="PROSITE" id="PS01124"/>
    </source>
</evidence>
<dbReference type="GO" id="GO:0005829">
    <property type="term" value="C:cytosol"/>
    <property type="evidence" value="ECO:0007669"/>
    <property type="project" value="TreeGrafter"/>
</dbReference>
<sequence>MSFSRYSISIHYARTFLSALERQGYDGETVLAQANLSRDLLHNEQVRITPHQLAALVQGLWRLGDDEFLHLTRRRSRFGTFALMASHALGGTSLRSVYHRSSHFYNLINESVRFQFEEREDRVRFSLELAAPELDRDHTLTEFLLMIWHRFPSWMIGRRIPLQRVCFSFSQPAHAAEYRLMYPAPVFHNQTFNGFEFDKEYLDSPVVQTIANLRSYLQRAPLDWFSRQAYYPTCTRRVLGLLEESESLGTATMDEIADAMHTTTRTLRRKLTEEETSFQEIKDSLRRDTAIHLLSQPNEPVASIARQLGFSEPSAFTRAFKHWTGVAPSAYRKQGED</sequence>
<protein>
    <submittedName>
        <fullName evidence="5">Transcriptional regulator</fullName>
    </submittedName>
</protein>
<keyword evidence="2" id="KW-0238">DNA-binding</keyword>